<name>A0A2P4XRT9_9STRA</name>
<evidence type="ECO:0000313" key="2">
    <source>
        <dbReference type="EMBL" id="POM68278.1"/>
    </source>
</evidence>
<dbReference type="AlphaFoldDB" id="A0A2P4XRT9"/>
<feature type="signal peptide" evidence="1">
    <location>
        <begin position="1"/>
        <end position="19"/>
    </location>
</feature>
<sequence>MSLFRIVILAVLLTHVGNALSTAGVHFLAENKGPAIPKRLLRMYQSTETGIEDRVSLGAITDAMKSAKSNLILNSWLYRKKSGLYVLKKLNLGNNIDDALKSKKLDTLWKYVERFNKENPTKQISVIDILRSHYQDDIVMMALVNAKQVDKTKTVANKLEADLFVGWKKKQMSGNDAFSILKLRDGGFESFTSRKYEILEDYIVFCNGKQNQKENLVNVLKRGFGSDDDLLFHLAWAKPDPLVREKVAELQTTVLLEKAENEMKVLHMDAGLHSILSSQNLVRLEKYISKLSMMYENKDVSLIGLLITKYGDEAVAIALMDAKAVDGTNGIATKLQGQQFQAWMKNDKSVDEVFDLLKLKGLGVNVVNNRGLDTLEGYINVINREKSTKVTLVGTLSARFGGDSEFVNMLETAMMHPLTKVKAKELETKLFQHWFDEEVHWKVLLKNKFKVLDEEMANSAQIRVAHEYQKFYDSKISVHSANIANHIGS</sequence>
<keyword evidence="3" id="KW-1185">Reference proteome</keyword>
<proteinExistence type="predicted"/>
<comment type="caution">
    <text evidence="2">The sequence shown here is derived from an EMBL/GenBank/DDBJ whole genome shotgun (WGS) entry which is preliminary data.</text>
</comment>
<dbReference type="EMBL" id="NCKW01008295">
    <property type="protein sequence ID" value="POM68278.1"/>
    <property type="molecule type" value="Genomic_DNA"/>
</dbReference>
<dbReference type="Proteomes" id="UP000237271">
    <property type="component" value="Unassembled WGS sequence"/>
</dbReference>
<keyword evidence="1" id="KW-0732">Signal</keyword>
<feature type="chain" id="PRO_5015173110" evidence="1">
    <location>
        <begin position="20"/>
        <end position="489"/>
    </location>
</feature>
<evidence type="ECO:0000256" key="1">
    <source>
        <dbReference type="SAM" id="SignalP"/>
    </source>
</evidence>
<reference evidence="2 3" key="1">
    <citation type="journal article" date="2017" name="Genome Biol. Evol.">
        <title>Phytophthora megakarya and P. palmivora, closely related causal agents of cacao black pod rot, underwent increases in genome sizes and gene numbers by different mechanisms.</title>
        <authorList>
            <person name="Ali S.S."/>
            <person name="Shao J."/>
            <person name="Lary D.J."/>
            <person name="Kronmiller B."/>
            <person name="Shen D."/>
            <person name="Strem M.D."/>
            <person name="Amoako-Attah I."/>
            <person name="Akrofi A.Y."/>
            <person name="Begoude B.A."/>
            <person name="Ten Hoopen G.M."/>
            <person name="Coulibaly K."/>
            <person name="Kebe B.I."/>
            <person name="Melnick R.L."/>
            <person name="Guiltinan M.J."/>
            <person name="Tyler B.M."/>
            <person name="Meinhardt L.W."/>
            <person name="Bailey B.A."/>
        </authorList>
    </citation>
    <scope>NUCLEOTIDE SEQUENCE [LARGE SCALE GENOMIC DNA]</scope>
    <source>
        <strain evidence="3">sbr112.9</strain>
    </source>
</reference>
<organism evidence="2 3">
    <name type="scientific">Phytophthora palmivora</name>
    <dbReference type="NCBI Taxonomy" id="4796"/>
    <lineage>
        <taxon>Eukaryota</taxon>
        <taxon>Sar</taxon>
        <taxon>Stramenopiles</taxon>
        <taxon>Oomycota</taxon>
        <taxon>Peronosporomycetes</taxon>
        <taxon>Peronosporales</taxon>
        <taxon>Peronosporaceae</taxon>
        <taxon>Phytophthora</taxon>
    </lineage>
</organism>
<protein>
    <submittedName>
        <fullName evidence="2">RxLR effector</fullName>
    </submittedName>
</protein>
<evidence type="ECO:0000313" key="3">
    <source>
        <dbReference type="Proteomes" id="UP000237271"/>
    </source>
</evidence>
<gene>
    <name evidence="2" type="ORF">PHPALM_15581</name>
</gene>
<accession>A0A2P4XRT9</accession>